<reference evidence="12 13" key="1">
    <citation type="submission" date="2016-10" db="EMBL/GenBank/DDBJ databases">
        <title>WGS of isloates from the oral cavity of healthy individuals.</title>
        <authorList>
            <person name="Sharma S."/>
            <person name="Pal V.K."/>
            <person name="Patil P.B."/>
            <person name="Korpole S."/>
            <person name="Grover V."/>
        </authorList>
    </citation>
    <scope>NUCLEOTIDE SEQUENCE [LARGE SCALE GENOMIC DNA]</scope>
    <source>
        <strain evidence="12 13">DISK12</strain>
    </source>
</reference>
<dbReference type="AlphaFoldDB" id="A0A2M9WMN5"/>
<evidence type="ECO:0000313" key="13">
    <source>
        <dbReference type="Proteomes" id="UP000231914"/>
    </source>
</evidence>
<feature type="transmembrane region" description="Helical" evidence="9">
    <location>
        <begin position="125"/>
        <end position="144"/>
    </location>
</feature>
<evidence type="ECO:0000256" key="8">
    <source>
        <dbReference type="PIRNR" id="PIRNR006351"/>
    </source>
</evidence>
<evidence type="ECO:0000256" key="9">
    <source>
        <dbReference type="SAM" id="Phobius"/>
    </source>
</evidence>
<keyword evidence="4 8" id="KW-0762">Sugar transport</keyword>
<dbReference type="PIRSF" id="PIRSF006351">
    <property type="entry name" value="PTS_EIIC-Cellobiose"/>
    <property type="match status" value="1"/>
</dbReference>
<dbReference type="GO" id="GO:1901264">
    <property type="term" value="P:carbohydrate derivative transport"/>
    <property type="evidence" value="ECO:0007669"/>
    <property type="project" value="TreeGrafter"/>
</dbReference>
<evidence type="ECO:0000259" key="10">
    <source>
        <dbReference type="PROSITE" id="PS51105"/>
    </source>
</evidence>
<dbReference type="PANTHER" id="PTHR33989:SF4">
    <property type="entry name" value="PTS SYSTEM N,N'-DIACETYLCHITOBIOSE-SPECIFIC EIIC COMPONENT"/>
    <property type="match status" value="1"/>
</dbReference>
<feature type="transmembrane region" description="Helical" evidence="9">
    <location>
        <begin position="156"/>
        <end position="175"/>
    </location>
</feature>
<keyword evidence="2 8" id="KW-0813">Transport</keyword>
<dbReference type="InterPro" id="IPR051088">
    <property type="entry name" value="PTS_Sugar-EIIC/EIIB"/>
</dbReference>
<evidence type="ECO:0000256" key="1">
    <source>
        <dbReference type="ARBA" id="ARBA00004651"/>
    </source>
</evidence>
<feature type="transmembrane region" description="Helical" evidence="9">
    <location>
        <begin position="195"/>
        <end position="214"/>
    </location>
</feature>
<dbReference type="PANTHER" id="PTHR33989">
    <property type="match status" value="1"/>
</dbReference>
<evidence type="ECO:0000256" key="5">
    <source>
        <dbReference type="ARBA" id="ARBA00022692"/>
    </source>
</evidence>
<organism evidence="12 13">
    <name type="scientific">Lactobacillus crispatus</name>
    <dbReference type="NCBI Taxonomy" id="47770"/>
    <lineage>
        <taxon>Bacteria</taxon>
        <taxon>Bacillati</taxon>
        <taxon>Bacillota</taxon>
        <taxon>Bacilli</taxon>
        <taxon>Lactobacillales</taxon>
        <taxon>Lactobacillaceae</taxon>
        <taxon>Lactobacillus</taxon>
    </lineage>
</organism>
<dbReference type="Pfam" id="PF02378">
    <property type="entry name" value="PTS_EIIC"/>
    <property type="match status" value="1"/>
</dbReference>
<gene>
    <name evidence="12" type="ORF">BHU41_09470</name>
    <name evidence="11" type="ORF">RON39_06485</name>
</gene>
<feature type="transmembrane region" description="Helical" evidence="9">
    <location>
        <begin position="226"/>
        <end position="257"/>
    </location>
</feature>
<dbReference type="EMBL" id="JAVTXN010000028">
    <property type="protein sequence ID" value="MDT9609775.1"/>
    <property type="molecule type" value="Genomic_DNA"/>
</dbReference>
<accession>A0A2M9WMN5</accession>
<keyword evidence="6 9" id="KW-1133">Transmembrane helix</keyword>
<dbReference type="EMBL" id="MKXG01000136">
    <property type="protein sequence ID" value="PJZ16687.1"/>
    <property type="molecule type" value="Genomic_DNA"/>
</dbReference>
<dbReference type="NCBIfam" id="TIGR00410">
    <property type="entry name" value="lacE"/>
    <property type="match status" value="1"/>
</dbReference>
<evidence type="ECO:0000256" key="7">
    <source>
        <dbReference type="ARBA" id="ARBA00023136"/>
    </source>
</evidence>
<dbReference type="GO" id="GO:0005886">
    <property type="term" value="C:plasma membrane"/>
    <property type="evidence" value="ECO:0007669"/>
    <property type="project" value="UniProtKB-SubCell"/>
</dbReference>
<keyword evidence="3 8" id="KW-1003">Cell membrane</keyword>
<dbReference type="InterPro" id="IPR004501">
    <property type="entry name" value="PTS_EIIC_3"/>
</dbReference>
<dbReference type="PROSITE" id="PS51105">
    <property type="entry name" value="PTS_EIIC_TYPE_3"/>
    <property type="match status" value="1"/>
</dbReference>
<dbReference type="GO" id="GO:0009401">
    <property type="term" value="P:phosphoenolpyruvate-dependent sugar phosphotransferase system"/>
    <property type="evidence" value="ECO:0007669"/>
    <property type="project" value="InterPro"/>
</dbReference>
<keyword evidence="5 9" id="KW-0812">Transmembrane</keyword>
<feature type="transmembrane region" description="Helical" evidence="9">
    <location>
        <begin position="93"/>
        <end position="113"/>
    </location>
</feature>
<dbReference type="RefSeq" id="WP_100732934.1">
    <property type="nucleotide sequence ID" value="NZ_JASOID010000087.1"/>
</dbReference>
<feature type="domain" description="PTS EIIC type-3" evidence="10">
    <location>
        <begin position="16"/>
        <end position="423"/>
    </location>
</feature>
<sequence>MNEANETKNSKIVSWVQQHVAPIAGKISQQKYLAAVRDGMTAIIPVTIIGGIAAIISSPPVPAALKTTNFMTAFLVAWRNWATANIATLTIPYNLTMGLLGLYTVIAIAYYLTKHYDMDLITNEITAILAFLIIASPSVTIKNITYLPASNLGATGMFAGIIVAIIAVEVNRLFISHHVSIKLPPTVPPNVAAPFEVLIPMVVTIFVLFILNNWCVSLTHNDIASVIYLLFTPFTNLTGTLPVILLIAFLATTLWFFGIHGNNMLGAIVTPITTLNVALNLKQYNTGQPMTHIFAGSFYSVFGGWITYTAFLIAMIMFAKSARLKALWKIGIPGTMFNINEPLIFGIPTVLNVYFYIPIVISEMINLSIAYFLMSTNVVGKFYIMVPWSTPGLIQVFLASMDWKNCILWIALLVLDIFICSPFLKVYDKQLIKEESKQGAK</sequence>
<evidence type="ECO:0000313" key="12">
    <source>
        <dbReference type="EMBL" id="PJZ16687.1"/>
    </source>
</evidence>
<feature type="transmembrane region" description="Helical" evidence="9">
    <location>
        <begin position="39"/>
        <end position="57"/>
    </location>
</feature>
<dbReference type="GO" id="GO:0008982">
    <property type="term" value="F:protein-N(PI)-phosphohistidine-sugar phosphotransferase activity"/>
    <property type="evidence" value="ECO:0007669"/>
    <property type="project" value="UniProtKB-UniRule"/>
</dbReference>
<protein>
    <recommendedName>
        <fullName evidence="8">Permease IIC component</fullName>
    </recommendedName>
</protein>
<dbReference type="Proteomes" id="UP000231914">
    <property type="component" value="Unassembled WGS sequence"/>
</dbReference>
<evidence type="ECO:0000256" key="3">
    <source>
        <dbReference type="ARBA" id="ARBA00022475"/>
    </source>
</evidence>
<evidence type="ECO:0000256" key="2">
    <source>
        <dbReference type="ARBA" id="ARBA00022448"/>
    </source>
</evidence>
<dbReference type="InterPro" id="IPR003352">
    <property type="entry name" value="PTS_EIIC"/>
</dbReference>
<dbReference type="InterPro" id="IPR004796">
    <property type="entry name" value="PTS_IIC_cello"/>
</dbReference>
<dbReference type="Proteomes" id="UP001253287">
    <property type="component" value="Unassembled WGS sequence"/>
</dbReference>
<reference evidence="11" key="2">
    <citation type="submission" date="2023-08" db="EMBL/GenBank/DDBJ databases">
        <title>Lactobacillus from the Female Urinary Tract.</title>
        <authorList>
            <person name="Stegman N."/>
            <person name="Jackson B."/>
            <person name="Steiling M."/>
            <person name="Sedano C."/>
            <person name="Wolfe A."/>
            <person name="Putonti C."/>
        </authorList>
    </citation>
    <scope>NUCLEOTIDE SEQUENCE</scope>
    <source>
        <strain evidence="11">UMB5661</strain>
    </source>
</reference>
<feature type="transmembrane region" description="Helical" evidence="9">
    <location>
        <begin position="407"/>
        <end position="427"/>
    </location>
</feature>
<evidence type="ECO:0000313" key="11">
    <source>
        <dbReference type="EMBL" id="MDT9609775.1"/>
    </source>
</evidence>
<name>A0A2M9WMN5_9LACO</name>
<comment type="function">
    <text evidence="8">The phosphoenolpyruvate-dependent sugar phosphotransferase system (PTS), a major carbohydrate active -transport system, catalyzes the phosphorylation of incoming sugar substrates concomitant with their translocation across the cell membrane.</text>
</comment>
<evidence type="ECO:0000256" key="6">
    <source>
        <dbReference type="ARBA" id="ARBA00022989"/>
    </source>
</evidence>
<evidence type="ECO:0000256" key="4">
    <source>
        <dbReference type="ARBA" id="ARBA00022597"/>
    </source>
</evidence>
<comment type="caution">
    <text evidence="12">The sequence shown here is derived from an EMBL/GenBank/DDBJ whole genome shotgun (WGS) entry which is preliminary data.</text>
</comment>
<keyword evidence="7 8" id="KW-0472">Membrane</keyword>
<comment type="subcellular location">
    <subcellularLocation>
        <location evidence="1">Cell membrane</location>
        <topology evidence="1">Multi-pass membrane protein</topology>
    </subcellularLocation>
</comment>
<proteinExistence type="predicted"/>
<feature type="transmembrane region" description="Helical" evidence="9">
    <location>
        <begin position="293"/>
        <end position="319"/>
    </location>
</feature>